<name>A0ABT7CBH3_9MICO</name>
<protein>
    <submittedName>
        <fullName evidence="7">Acetyl-CoA C-acyltransferase</fullName>
        <ecNumber evidence="7">2.3.1.9</ecNumber>
    </submittedName>
</protein>
<dbReference type="GO" id="GO:0003985">
    <property type="term" value="F:acetyl-CoA C-acetyltransferase activity"/>
    <property type="evidence" value="ECO:0007669"/>
    <property type="project" value="UniProtKB-EC"/>
</dbReference>
<dbReference type="CDD" id="cd00751">
    <property type="entry name" value="thiolase"/>
    <property type="match status" value="1"/>
</dbReference>
<dbReference type="InterPro" id="IPR020616">
    <property type="entry name" value="Thiolase_N"/>
</dbReference>
<comment type="similarity">
    <text evidence="1 4">Belongs to the thiolase-like superfamily. Thiolase family.</text>
</comment>
<keyword evidence="8" id="KW-1185">Reference proteome</keyword>
<dbReference type="PROSITE" id="PS00737">
    <property type="entry name" value="THIOLASE_2"/>
    <property type="match status" value="1"/>
</dbReference>
<evidence type="ECO:0000313" key="8">
    <source>
        <dbReference type="Proteomes" id="UP001170379"/>
    </source>
</evidence>
<dbReference type="InterPro" id="IPR016039">
    <property type="entry name" value="Thiolase-like"/>
</dbReference>
<sequence>MERSVRYRPHPERTTVSDFQDNDVVIVSSARTPIGRARKGSLIDVRPEDLLVTAARGAIERAGNVTTADFDDFHVGCAEPDGESGDNIARRVAILLGDDTLPGTTITRFCASSIQATRMAFHAIRAGEGNAYLIGGVEQVSRSTPNQATKHPTFADAPARVETQLGGDTWVDPRESGLLPDYYIAMGHTAEFVARKTGTSRADQDAWALQSQTRAGAAITSGYFAEEIVSVTLADGTVVETDDSPRPGTTAEALAGLAPVFIPNGTVTAGNACPLNDGASALVVTSGAFARERGLTPLAKIRSTAVSALSPEIMGLGPVASSKIALERAGISASDLGAVELNEAFAAQVVPSIRELGLDPAIVNPHGGAIALGHPFGATGARMLGTLAHELTLLDRELGLATLCVGGGQGMAVVLERVGN</sequence>
<dbReference type="EMBL" id="PXVD01000028">
    <property type="protein sequence ID" value="MDJ1372480.1"/>
    <property type="molecule type" value="Genomic_DNA"/>
</dbReference>
<evidence type="ECO:0000256" key="1">
    <source>
        <dbReference type="ARBA" id="ARBA00010982"/>
    </source>
</evidence>
<evidence type="ECO:0000313" key="7">
    <source>
        <dbReference type="EMBL" id="MDJ1372480.1"/>
    </source>
</evidence>
<dbReference type="Proteomes" id="UP001170379">
    <property type="component" value="Unassembled WGS sequence"/>
</dbReference>
<evidence type="ECO:0000259" key="5">
    <source>
        <dbReference type="Pfam" id="PF00108"/>
    </source>
</evidence>
<gene>
    <name evidence="7" type="ORF">C7K25_14100</name>
</gene>
<dbReference type="InterPro" id="IPR020610">
    <property type="entry name" value="Thiolase_AS"/>
</dbReference>
<dbReference type="PROSITE" id="PS00099">
    <property type="entry name" value="THIOLASE_3"/>
    <property type="match status" value="1"/>
</dbReference>
<keyword evidence="3 4" id="KW-0012">Acyltransferase</keyword>
<dbReference type="InterPro" id="IPR020617">
    <property type="entry name" value="Thiolase_C"/>
</dbReference>
<dbReference type="Pfam" id="PF00108">
    <property type="entry name" value="Thiolase_N"/>
    <property type="match status" value="1"/>
</dbReference>
<evidence type="ECO:0000256" key="3">
    <source>
        <dbReference type="ARBA" id="ARBA00023315"/>
    </source>
</evidence>
<dbReference type="PIRSF" id="PIRSF000429">
    <property type="entry name" value="Ac-CoA_Ac_transf"/>
    <property type="match status" value="1"/>
</dbReference>
<evidence type="ECO:0000256" key="2">
    <source>
        <dbReference type="ARBA" id="ARBA00022679"/>
    </source>
</evidence>
<accession>A0ABT7CBH3</accession>
<dbReference type="PANTHER" id="PTHR18919:SF134">
    <property type="entry name" value="BETA-KETOACYL COA THIOLASE FADA3-RELATED"/>
    <property type="match status" value="1"/>
</dbReference>
<dbReference type="InterPro" id="IPR002155">
    <property type="entry name" value="Thiolase"/>
</dbReference>
<reference evidence="7" key="2">
    <citation type="journal article" date="2022" name="Sci. Rep.">
        <title>In silico prediction of the enzymes involved in the degradation of the herbicide molinate by Gulosibacter molinativorax ON4T.</title>
        <authorList>
            <person name="Lopes A.R."/>
            <person name="Bunin E."/>
            <person name="Viana A.T."/>
            <person name="Froufe H."/>
            <person name="Munoz-Merida A."/>
            <person name="Pinho D."/>
            <person name="Figueiredo J."/>
            <person name="Barroso C."/>
            <person name="Vaz-Moreira I."/>
            <person name="Bellanger X."/>
            <person name="Egas C."/>
            <person name="Nunes O.C."/>
        </authorList>
    </citation>
    <scope>NUCLEOTIDE SEQUENCE</scope>
    <source>
        <strain evidence="7">ON4</strain>
    </source>
</reference>
<dbReference type="NCBIfam" id="TIGR01930">
    <property type="entry name" value="AcCoA-C-Actrans"/>
    <property type="match status" value="1"/>
</dbReference>
<evidence type="ECO:0000256" key="4">
    <source>
        <dbReference type="RuleBase" id="RU003557"/>
    </source>
</evidence>
<organism evidence="7 8">
    <name type="scientific">Gulosibacter molinativorax</name>
    <dbReference type="NCBI Taxonomy" id="256821"/>
    <lineage>
        <taxon>Bacteria</taxon>
        <taxon>Bacillati</taxon>
        <taxon>Actinomycetota</taxon>
        <taxon>Actinomycetes</taxon>
        <taxon>Micrococcales</taxon>
        <taxon>Microbacteriaceae</taxon>
        <taxon>Gulosibacter</taxon>
    </lineage>
</organism>
<dbReference type="SUPFAM" id="SSF53901">
    <property type="entry name" value="Thiolase-like"/>
    <property type="match status" value="2"/>
</dbReference>
<dbReference type="Gene3D" id="3.40.47.10">
    <property type="match status" value="1"/>
</dbReference>
<dbReference type="EC" id="2.3.1.9" evidence="7"/>
<dbReference type="PANTHER" id="PTHR18919">
    <property type="entry name" value="ACETYL-COA C-ACYLTRANSFERASE"/>
    <property type="match status" value="1"/>
</dbReference>
<evidence type="ECO:0000259" key="6">
    <source>
        <dbReference type="Pfam" id="PF02803"/>
    </source>
</evidence>
<reference evidence="7" key="1">
    <citation type="submission" date="2018-03" db="EMBL/GenBank/DDBJ databases">
        <authorList>
            <person name="Nunes O.C."/>
            <person name="Lopes A.R."/>
            <person name="Froufe H."/>
            <person name="Munoz-Merida A."/>
            <person name="Barroso C."/>
            <person name="Egas C."/>
        </authorList>
    </citation>
    <scope>NUCLEOTIDE SEQUENCE</scope>
    <source>
        <strain evidence="7">ON4</strain>
    </source>
</reference>
<keyword evidence="2 4" id="KW-0808">Transferase</keyword>
<proteinExistence type="inferred from homology"/>
<feature type="domain" description="Thiolase C-terminal" evidence="6">
    <location>
        <begin position="295"/>
        <end position="417"/>
    </location>
</feature>
<dbReference type="Pfam" id="PF02803">
    <property type="entry name" value="Thiolase_C"/>
    <property type="match status" value="1"/>
</dbReference>
<dbReference type="InterPro" id="IPR020613">
    <property type="entry name" value="Thiolase_CS"/>
</dbReference>
<comment type="caution">
    <text evidence="7">The sequence shown here is derived from an EMBL/GenBank/DDBJ whole genome shotgun (WGS) entry which is preliminary data.</text>
</comment>
<feature type="domain" description="Thiolase N-terminal" evidence="5">
    <location>
        <begin position="24"/>
        <end position="286"/>
    </location>
</feature>